<dbReference type="SMART" id="SM00008">
    <property type="entry name" value="HormR"/>
    <property type="match status" value="1"/>
</dbReference>
<dbReference type="InterPro" id="IPR036445">
    <property type="entry name" value="GPCR_2_extracell_dom_sf"/>
</dbReference>
<keyword evidence="7 13" id="KW-0472">Membrane</keyword>
<comment type="caution">
    <text evidence="16">The sequence shown here is derived from an EMBL/GenBank/DDBJ whole genome shotgun (WGS) entry which is preliminary data.</text>
</comment>
<dbReference type="PANTHER" id="PTHR45620:SF15">
    <property type="entry name" value="DIURETIC HORMONE 44 RECEPTOR 1-RELATED"/>
    <property type="match status" value="1"/>
</dbReference>
<evidence type="ECO:0000256" key="12">
    <source>
        <dbReference type="ARBA" id="ARBA00071387"/>
    </source>
</evidence>
<dbReference type="GO" id="GO:0007166">
    <property type="term" value="P:cell surface receptor signaling pathway"/>
    <property type="evidence" value="ECO:0007669"/>
    <property type="project" value="InterPro"/>
</dbReference>
<evidence type="ECO:0000256" key="13">
    <source>
        <dbReference type="SAM" id="Phobius"/>
    </source>
</evidence>
<dbReference type="PRINTS" id="PR01127">
    <property type="entry name" value="DIUHORMONER"/>
</dbReference>
<dbReference type="Pfam" id="PF00002">
    <property type="entry name" value="7tm_2"/>
    <property type="match status" value="1"/>
</dbReference>
<dbReference type="GO" id="GO:0007188">
    <property type="term" value="P:adenylate cyclase-modulating G protein-coupled receptor signaling pathway"/>
    <property type="evidence" value="ECO:0007669"/>
    <property type="project" value="TreeGrafter"/>
</dbReference>
<dbReference type="PROSITE" id="PS50261">
    <property type="entry name" value="G_PROTEIN_RECEP_F2_4"/>
    <property type="match status" value="1"/>
</dbReference>
<gene>
    <name evidence="16" type="ORF">HNY73_004653</name>
</gene>
<keyword evidence="3" id="KW-1003">Cell membrane</keyword>
<evidence type="ECO:0000313" key="17">
    <source>
        <dbReference type="Proteomes" id="UP000807504"/>
    </source>
</evidence>
<feature type="transmembrane region" description="Helical" evidence="13">
    <location>
        <begin position="287"/>
        <end position="312"/>
    </location>
</feature>
<evidence type="ECO:0000256" key="1">
    <source>
        <dbReference type="ARBA" id="ARBA00004651"/>
    </source>
</evidence>
<dbReference type="Pfam" id="PF02793">
    <property type="entry name" value="HRM"/>
    <property type="match status" value="1"/>
</dbReference>
<comment type="function">
    <text evidence="11">Receptor for the insect diurectic hormone. The activity of this receptor is mediated by G proteins which activate adenylyl cyclase.</text>
</comment>
<dbReference type="AlphaFoldDB" id="A0A8T0FPV9"/>
<dbReference type="PROSITE" id="PS00649">
    <property type="entry name" value="G_PROTEIN_RECEP_F2_1"/>
    <property type="match status" value="1"/>
</dbReference>
<dbReference type="GO" id="GO:0008528">
    <property type="term" value="F:G protein-coupled peptide receptor activity"/>
    <property type="evidence" value="ECO:0007669"/>
    <property type="project" value="TreeGrafter"/>
</dbReference>
<dbReference type="InterPro" id="IPR002001">
    <property type="entry name" value="GPCR_2_diuretic_rcpt"/>
</dbReference>
<evidence type="ECO:0000256" key="8">
    <source>
        <dbReference type="ARBA" id="ARBA00023170"/>
    </source>
</evidence>
<evidence type="ECO:0000256" key="4">
    <source>
        <dbReference type="ARBA" id="ARBA00022692"/>
    </source>
</evidence>
<comment type="similarity">
    <text evidence="2">Belongs to the G-protein coupled receptor 2 family.</text>
</comment>
<keyword evidence="17" id="KW-1185">Reference proteome</keyword>
<dbReference type="PRINTS" id="PR00249">
    <property type="entry name" value="GPCRSECRETIN"/>
</dbReference>
<keyword evidence="4 13" id="KW-0812">Transmembrane</keyword>
<feature type="transmembrane region" description="Helical" evidence="13">
    <location>
        <begin position="168"/>
        <end position="188"/>
    </location>
</feature>
<comment type="subcellular location">
    <subcellularLocation>
        <location evidence="1">Cell membrane</location>
        <topology evidence="1">Multi-pass membrane protein</topology>
    </subcellularLocation>
</comment>
<dbReference type="GO" id="GO:0017046">
    <property type="term" value="F:peptide hormone binding"/>
    <property type="evidence" value="ECO:0007669"/>
    <property type="project" value="TreeGrafter"/>
</dbReference>
<reference evidence="16" key="1">
    <citation type="journal article" date="2020" name="bioRxiv">
        <title>Chromosome-level reference genome of the European wasp spider Argiope bruennichi: a resource for studies on range expansion and evolutionary adaptation.</title>
        <authorList>
            <person name="Sheffer M.M."/>
            <person name="Hoppe A."/>
            <person name="Krehenwinkel H."/>
            <person name="Uhl G."/>
            <person name="Kuss A.W."/>
            <person name="Jensen L."/>
            <person name="Jensen C."/>
            <person name="Gillespie R.G."/>
            <person name="Hoff K.J."/>
            <person name="Prost S."/>
        </authorList>
    </citation>
    <scope>NUCLEOTIDE SEQUENCE</scope>
</reference>
<evidence type="ECO:0000256" key="9">
    <source>
        <dbReference type="ARBA" id="ARBA00023180"/>
    </source>
</evidence>
<keyword evidence="9" id="KW-0325">Glycoprotein</keyword>
<dbReference type="FunFam" id="1.20.1070.10:FF:000155">
    <property type="entry name" value="diuretic hormone receptor isoform X1"/>
    <property type="match status" value="1"/>
</dbReference>
<dbReference type="GO" id="GO:0008036">
    <property type="term" value="F:diuretic hormone receptor activity"/>
    <property type="evidence" value="ECO:0007669"/>
    <property type="project" value="InterPro"/>
</dbReference>
<dbReference type="Gene3D" id="4.10.1240.10">
    <property type="entry name" value="GPCR, family 2, extracellular hormone receptor domain"/>
    <property type="match status" value="1"/>
</dbReference>
<keyword evidence="8 16" id="KW-0675">Receptor</keyword>
<dbReference type="InterPro" id="IPR000832">
    <property type="entry name" value="GPCR_2_secretin-like"/>
</dbReference>
<evidence type="ECO:0000313" key="16">
    <source>
        <dbReference type="EMBL" id="KAF8793131.1"/>
    </source>
</evidence>
<evidence type="ECO:0000259" key="14">
    <source>
        <dbReference type="PROSITE" id="PS50227"/>
    </source>
</evidence>
<dbReference type="GO" id="GO:0005886">
    <property type="term" value="C:plasma membrane"/>
    <property type="evidence" value="ECO:0007669"/>
    <property type="project" value="UniProtKB-SubCell"/>
</dbReference>
<dbReference type="PROSITE" id="PS00650">
    <property type="entry name" value="G_PROTEIN_RECEP_F2_2"/>
    <property type="match status" value="1"/>
</dbReference>
<evidence type="ECO:0000256" key="5">
    <source>
        <dbReference type="ARBA" id="ARBA00022989"/>
    </source>
</evidence>
<feature type="transmembrane region" description="Helical" evidence="13">
    <location>
        <begin position="332"/>
        <end position="349"/>
    </location>
</feature>
<dbReference type="PANTHER" id="PTHR45620">
    <property type="entry name" value="PDF RECEPTOR-LIKE PROTEIN-RELATED"/>
    <property type="match status" value="1"/>
</dbReference>
<feature type="transmembrane region" description="Helical" evidence="13">
    <location>
        <begin position="361"/>
        <end position="382"/>
    </location>
</feature>
<dbReference type="EMBL" id="JABXBU010000003">
    <property type="protein sequence ID" value="KAF8793131.1"/>
    <property type="molecule type" value="Genomic_DNA"/>
</dbReference>
<evidence type="ECO:0000256" key="11">
    <source>
        <dbReference type="ARBA" id="ARBA00054836"/>
    </source>
</evidence>
<evidence type="ECO:0000256" key="3">
    <source>
        <dbReference type="ARBA" id="ARBA00022475"/>
    </source>
</evidence>
<name>A0A8T0FPV9_ARGBR</name>
<dbReference type="InterPro" id="IPR050332">
    <property type="entry name" value="GPCR_2"/>
</dbReference>
<dbReference type="PROSITE" id="PS50227">
    <property type="entry name" value="G_PROTEIN_RECEP_F2_3"/>
    <property type="match status" value="1"/>
</dbReference>
<feature type="domain" description="G-protein coupled receptors family 2 profile 2" evidence="15">
    <location>
        <begin position="131"/>
        <end position="383"/>
    </location>
</feature>
<evidence type="ECO:0000256" key="10">
    <source>
        <dbReference type="ARBA" id="ARBA00023224"/>
    </source>
</evidence>
<keyword evidence="5 13" id="KW-1133">Transmembrane helix</keyword>
<feature type="transmembrane region" description="Helical" evidence="13">
    <location>
        <begin position="239"/>
        <end position="259"/>
    </location>
</feature>
<organism evidence="16 17">
    <name type="scientific">Argiope bruennichi</name>
    <name type="common">Wasp spider</name>
    <name type="synonym">Aranea bruennichi</name>
    <dbReference type="NCBI Taxonomy" id="94029"/>
    <lineage>
        <taxon>Eukaryota</taxon>
        <taxon>Metazoa</taxon>
        <taxon>Ecdysozoa</taxon>
        <taxon>Arthropoda</taxon>
        <taxon>Chelicerata</taxon>
        <taxon>Arachnida</taxon>
        <taxon>Araneae</taxon>
        <taxon>Araneomorphae</taxon>
        <taxon>Entelegynae</taxon>
        <taxon>Araneoidea</taxon>
        <taxon>Araneidae</taxon>
        <taxon>Argiope</taxon>
    </lineage>
</organism>
<protein>
    <recommendedName>
        <fullName evidence="12">Diuretic hormone receptor</fullName>
    </recommendedName>
</protein>
<feature type="domain" description="G-protein coupled receptors family 2 profile 1" evidence="14">
    <location>
        <begin position="33"/>
        <end position="115"/>
    </location>
</feature>
<dbReference type="InterPro" id="IPR001879">
    <property type="entry name" value="GPCR_2_extracellular_dom"/>
</dbReference>
<evidence type="ECO:0000259" key="15">
    <source>
        <dbReference type="PROSITE" id="PS50261"/>
    </source>
</evidence>
<dbReference type="SUPFAM" id="SSF81321">
    <property type="entry name" value="Family A G protein-coupled receptor-like"/>
    <property type="match status" value="1"/>
</dbReference>
<proteinExistence type="inferred from homology"/>
<keyword evidence="10" id="KW-0807">Transducer</keyword>
<dbReference type="SUPFAM" id="SSF111418">
    <property type="entry name" value="Hormone receptor domain"/>
    <property type="match status" value="1"/>
</dbReference>
<feature type="transmembrane region" description="Helical" evidence="13">
    <location>
        <begin position="194"/>
        <end position="219"/>
    </location>
</feature>
<dbReference type="InterPro" id="IPR017981">
    <property type="entry name" value="GPCR_2-like_7TM"/>
</dbReference>
<dbReference type="InterPro" id="IPR017983">
    <property type="entry name" value="GPCR_2_secretin-like_CS"/>
</dbReference>
<feature type="transmembrane region" description="Helical" evidence="13">
    <location>
        <begin position="134"/>
        <end position="156"/>
    </location>
</feature>
<keyword evidence="6" id="KW-0297">G-protein coupled receptor</keyword>
<reference evidence="16" key="2">
    <citation type="submission" date="2020-06" db="EMBL/GenBank/DDBJ databases">
        <authorList>
            <person name="Sheffer M."/>
        </authorList>
    </citation>
    <scope>NUCLEOTIDE SEQUENCE</scope>
</reference>
<evidence type="ECO:0000256" key="2">
    <source>
        <dbReference type="ARBA" id="ARBA00005314"/>
    </source>
</evidence>
<dbReference type="Proteomes" id="UP000807504">
    <property type="component" value="Unassembled WGS sequence"/>
</dbReference>
<dbReference type="Gene3D" id="1.20.1070.10">
    <property type="entry name" value="Rhodopsin 7-helix transmembrane proteins"/>
    <property type="match status" value="1"/>
</dbReference>
<sequence length="457" mass="51786">MIVESEILPGNRHNTSVAAEVVDHILNSAEKIECYQHLESEIRNKELEDGYVYCNATWDGLSCWPVTSAGNVAYVPCFAEFNGVHYDTNKNASRLCLENGTWMPWSNYRSCQPLQLHEHEFLQVLWDMKEAATIYYVGYGISLVALSLALFVFSHYKDLKCLRNTIHSNLMATYLLIDITWILTATLQSNPNPFTAKVACFLVILLTYLMGTNFFWMLVEGLYLYMQVVKTFSIENINLKIYAAIGWGIPAIIAAAWAITKVLASGTPDGPLTQSSCPWQNKDYYDYVFSCPVMVVLLINIFFLTRIMWVLITKLRASNSVESRQYKKAAKALLVLIPLLGVTYIIVIATPSDPVAEVVFIYIQATFLSIQGFMVAILYCFLNGEVQNSLKHHFGRWKTQKSIDRSRSISLWQSRASQRQNSKRTVRQGTVSSMVKFTNDSIKTKSVKGSPDIQNMV</sequence>
<accession>A0A8T0FPV9</accession>
<evidence type="ECO:0000256" key="7">
    <source>
        <dbReference type="ARBA" id="ARBA00023136"/>
    </source>
</evidence>
<evidence type="ECO:0000256" key="6">
    <source>
        <dbReference type="ARBA" id="ARBA00023040"/>
    </source>
</evidence>